<evidence type="ECO:0000256" key="12">
    <source>
        <dbReference type="ARBA" id="ARBA00049091"/>
    </source>
</evidence>
<sequence>MTTLTTLDSPRSSLGRQFCLLVPLVLFLTVLVVACGGTVKRPDGGEGLLPVGSAAPDFVGRTPANEGGGDVRLSGVRGKPAVVYFYPADGTPGCTKEACAFRDAWNDFKKADVVVFGVSDNTAERHAKFQNEEKLPFPLVADEGGNIARSYGVSKKLWGFDRVTFLIGRDGKVAHVWPDVDPGVHAREVLAEAARLP</sequence>
<evidence type="ECO:0000256" key="1">
    <source>
        <dbReference type="ARBA" id="ARBA00003330"/>
    </source>
</evidence>
<dbReference type="GO" id="GO:0034599">
    <property type="term" value="P:cellular response to oxidative stress"/>
    <property type="evidence" value="ECO:0007669"/>
    <property type="project" value="TreeGrafter"/>
</dbReference>
<gene>
    <name evidence="15" type="ORF">AKJ09_00711</name>
</gene>
<comment type="similarity">
    <text evidence="10">Belongs to the peroxiredoxin family. BCP/PrxQ subfamily.</text>
</comment>
<keyword evidence="13" id="KW-0812">Transmembrane</keyword>
<dbReference type="PATRIC" id="fig|1391654.3.peg.718"/>
<keyword evidence="13" id="KW-1133">Transmembrane helix</keyword>
<dbReference type="CDD" id="cd03017">
    <property type="entry name" value="PRX_BCP"/>
    <property type="match status" value="1"/>
</dbReference>
<evidence type="ECO:0000256" key="10">
    <source>
        <dbReference type="ARBA" id="ARBA00038489"/>
    </source>
</evidence>
<dbReference type="PANTHER" id="PTHR42801:SF4">
    <property type="entry name" value="AHPC_TSA FAMILY PROTEIN"/>
    <property type="match status" value="1"/>
</dbReference>
<dbReference type="InterPro" id="IPR036249">
    <property type="entry name" value="Thioredoxin-like_sf"/>
</dbReference>
<dbReference type="InterPro" id="IPR050924">
    <property type="entry name" value="Peroxiredoxin_BCP/PrxQ"/>
</dbReference>
<evidence type="ECO:0000313" key="15">
    <source>
        <dbReference type="EMBL" id="AKU94047.1"/>
    </source>
</evidence>
<name>A0A0K1PKK1_9BACT</name>
<dbReference type="AlphaFoldDB" id="A0A0K1PKK1"/>
<evidence type="ECO:0000256" key="13">
    <source>
        <dbReference type="SAM" id="Phobius"/>
    </source>
</evidence>
<feature type="domain" description="Thioredoxin" evidence="14">
    <location>
        <begin position="49"/>
        <end position="197"/>
    </location>
</feature>
<dbReference type="KEGG" id="llu:AKJ09_00711"/>
<dbReference type="InterPro" id="IPR000866">
    <property type="entry name" value="AhpC/TSA"/>
</dbReference>
<dbReference type="SUPFAM" id="SSF52833">
    <property type="entry name" value="Thioredoxin-like"/>
    <property type="match status" value="1"/>
</dbReference>
<keyword evidence="13" id="KW-0472">Membrane</keyword>
<dbReference type="PROSITE" id="PS51352">
    <property type="entry name" value="THIOREDOXIN_2"/>
    <property type="match status" value="1"/>
</dbReference>
<evidence type="ECO:0000256" key="6">
    <source>
        <dbReference type="ARBA" id="ARBA00023002"/>
    </source>
</evidence>
<protein>
    <recommendedName>
        <fullName evidence="3">thioredoxin-dependent peroxiredoxin</fullName>
        <ecNumber evidence="3">1.11.1.24</ecNumber>
    </recommendedName>
    <alternativeName>
        <fullName evidence="9">Thioredoxin peroxidase</fullName>
    </alternativeName>
    <alternativeName>
        <fullName evidence="11">Thioredoxin-dependent peroxiredoxin Bcp</fullName>
    </alternativeName>
</protein>
<dbReference type="STRING" id="1391654.AKJ09_00711"/>
<dbReference type="InterPro" id="IPR013766">
    <property type="entry name" value="Thioredoxin_domain"/>
</dbReference>
<evidence type="ECO:0000256" key="2">
    <source>
        <dbReference type="ARBA" id="ARBA00011245"/>
    </source>
</evidence>
<proteinExistence type="inferred from homology"/>
<comment type="function">
    <text evidence="1">Thiol-specific peroxidase that catalyzes the reduction of hydrogen peroxide and organic hydroperoxides to water and alcohols, respectively. Plays a role in cell protection against oxidative stress by detoxifying peroxides and as sensor of hydrogen peroxide-mediated signaling events.</text>
</comment>
<dbReference type="EC" id="1.11.1.24" evidence="3"/>
<dbReference type="Gene3D" id="3.40.30.10">
    <property type="entry name" value="Glutaredoxin"/>
    <property type="match status" value="1"/>
</dbReference>
<evidence type="ECO:0000256" key="8">
    <source>
        <dbReference type="ARBA" id="ARBA00023284"/>
    </source>
</evidence>
<evidence type="ECO:0000256" key="4">
    <source>
        <dbReference type="ARBA" id="ARBA00022559"/>
    </source>
</evidence>
<dbReference type="Proteomes" id="UP000064967">
    <property type="component" value="Chromosome"/>
</dbReference>
<evidence type="ECO:0000256" key="5">
    <source>
        <dbReference type="ARBA" id="ARBA00022862"/>
    </source>
</evidence>
<dbReference type="FunFam" id="3.40.30.10:FF:000007">
    <property type="entry name" value="Thioredoxin-dependent thiol peroxidase"/>
    <property type="match status" value="1"/>
</dbReference>
<dbReference type="OrthoDB" id="69195at2"/>
<keyword evidence="16" id="KW-1185">Reference proteome</keyword>
<comment type="catalytic activity">
    <reaction evidence="12">
        <text>a hydroperoxide + [thioredoxin]-dithiol = an alcohol + [thioredoxin]-disulfide + H2O</text>
        <dbReference type="Rhea" id="RHEA:62620"/>
        <dbReference type="Rhea" id="RHEA-COMP:10698"/>
        <dbReference type="Rhea" id="RHEA-COMP:10700"/>
        <dbReference type="ChEBI" id="CHEBI:15377"/>
        <dbReference type="ChEBI" id="CHEBI:29950"/>
        <dbReference type="ChEBI" id="CHEBI:30879"/>
        <dbReference type="ChEBI" id="CHEBI:35924"/>
        <dbReference type="ChEBI" id="CHEBI:50058"/>
        <dbReference type="EC" id="1.11.1.24"/>
    </reaction>
</comment>
<organism evidence="15 16">
    <name type="scientific">Labilithrix luteola</name>
    <dbReference type="NCBI Taxonomy" id="1391654"/>
    <lineage>
        <taxon>Bacteria</taxon>
        <taxon>Pseudomonadati</taxon>
        <taxon>Myxococcota</taxon>
        <taxon>Polyangia</taxon>
        <taxon>Polyangiales</taxon>
        <taxon>Labilitrichaceae</taxon>
        <taxon>Labilithrix</taxon>
    </lineage>
</organism>
<keyword evidence="6" id="KW-0560">Oxidoreductase</keyword>
<dbReference type="RefSeq" id="WP_146645709.1">
    <property type="nucleotide sequence ID" value="NZ_CP012333.1"/>
</dbReference>
<keyword evidence="4 15" id="KW-0575">Peroxidase</keyword>
<dbReference type="GO" id="GO:0045454">
    <property type="term" value="P:cell redox homeostasis"/>
    <property type="evidence" value="ECO:0007669"/>
    <property type="project" value="TreeGrafter"/>
</dbReference>
<evidence type="ECO:0000256" key="3">
    <source>
        <dbReference type="ARBA" id="ARBA00013017"/>
    </source>
</evidence>
<evidence type="ECO:0000313" key="16">
    <source>
        <dbReference type="Proteomes" id="UP000064967"/>
    </source>
</evidence>
<evidence type="ECO:0000256" key="9">
    <source>
        <dbReference type="ARBA" id="ARBA00032824"/>
    </source>
</evidence>
<evidence type="ECO:0000256" key="7">
    <source>
        <dbReference type="ARBA" id="ARBA00023157"/>
    </source>
</evidence>
<accession>A0A0K1PKK1</accession>
<dbReference type="EMBL" id="CP012333">
    <property type="protein sequence ID" value="AKU94047.1"/>
    <property type="molecule type" value="Genomic_DNA"/>
</dbReference>
<dbReference type="GO" id="GO:0005737">
    <property type="term" value="C:cytoplasm"/>
    <property type="evidence" value="ECO:0007669"/>
    <property type="project" value="TreeGrafter"/>
</dbReference>
<keyword evidence="7" id="KW-1015">Disulfide bond</keyword>
<feature type="transmembrane region" description="Helical" evidence="13">
    <location>
        <begin position="20"/>
        <end position="39"/>
    </location>
</feature>
<keyword evidence="8" id="KW-0676">Redox-active center</keyword>
<dbReference type="PANTHER" id="PTHR42801">
    <property type="entry name" value="THIOREDOXIN-DEPENDENT PEROXIDE REDUCTASE"/>
    <property type="match status" value="1"/>
</dbReference>
<comment type="subunit">
    <text evidence="2">Monomer.</text>
</comment>
<keyword evidence="5" id="KW-0049">Antioxidant</keyword>
<evidence type="ECO:0000259" key="14">
    <source>
        <dbReference type="PROSITE" id="PS51352"/>
    </source>
</evidence>
<evidence type="ECO:0000256" key="11">
    <source>
        <dbReference type="ARBA" id="ARBA00042639"/>
    </source>
</evidence>
<reference evidence="15 16" key="1">
    <citation type="submission" date="2015-08" db="EMBL/GenBank/DDBJ databases">
        <authorList>
            <person name="Babu N.S."/>
            <person name="Beckwith C.J."/>
            <person name="Beseler K.G."/>
            <person name="Brison A."/>
            <person name="Carone J.V."/>
            <person name="Caskin T.P."/>
            <person name="Diamond M."/>
            <person name="Durham M.E."/>
            <person name="Foxe J.M."/>
            <person name="Go M."/>
            <person name="Henderson B.A."/>
            <person name="Jones I.B."/>
            <person name="McGettigan J.A."/>
            <person name="Micheletti S.J."/>
            <person name="Nasrallah M.E."/>
            <person name="Ortiz D."/>
            <person name="Piller C.R."/>
            <person name="Privatt S.R."/>
            <person name="Schneider S.L."/>
            <person name="Sharp S."/>
            <person name="Smith T.C."/>
            <person name="Stanton J.D."/>
            <person name="Ullery H.E."/>
            <person name="Wilson R.J."/>
            <person name="Serrano M.G."/>
            <person name="Buck G."/>
            <person name="Lee V."/>
            <person name="Wang Y."/>
            <person name="Carvalho R."/>
            <person name="Voegtly L."/>
            <person name="Shi R."/>
            <person name="Duckworth R."/>
            <person name="Johnson A."/>
            <person name="Loviza R."/>
            <person name="Walstead R."/>
            <person name="Shah Z."/>
            <person name="Kiflezghi M."/>
            <person name="Wade K."/>
            <person name="Ball S.L."/>
            <person name="Bradley K.W."/>
            <person name="Asai D.J."/>
            <person name="Bowman C.A."/>
            <person name="Russell D.A."/>
            <person name="Pope W.H."/>
            <person name="Jacobs-Sera D."/>
            <person name="Hendrix R.W."/>
            <person name="Hatfull G.F."/>
        </authorList>
    </citation>
    <scope>NUCLEOTIDE SEQUENCE [LARGE SCALE GENOMIC DNA]</scope>
    <source>
        <strain evidence="15 16">DSM 27648</strain>
    </source>
</reference>
<dbReference type="GO" id="GO:0008379">
    <property type="term" value="F:thioredoxin peroxidase activity"/>
    <property type="evidence" value="ECO:0007669"/>
    <property type="project" value="TreeGrafter"/>
</dbReference>
<dbReference type="Pfam" id="PF00578">
    <property type="entry name" value="AhpC-TSA"/>
    <property type="match status" value="1"/>
</dbReference>